<evidence type="ECO:0000313" key="2">
    <source>
        <dbReference type="Proteomes" id="UP000658127"/>
    </source>
</evidence>
<dbReference type="EMBL" id="BMNE01000001">
    <property type="protein sequence ID" value="GGN66095.1"/>
    <property type="molecule type" value="Genomic_DNA"/>
</dbReference>
<keyword evidence="2" id="KW-1185">Reference proteome</keyword>
<organism evidence="1 2">
    <name type="scientific">Nocardia rhizosphaerihabitans</name>
    <dbReference type="NCBI Taxonomy" id="1691570"/>
    <lineage>
        <taxon>Bacteria</taxon>
        <taxon>Bacillati</taxon>
        <taxon>Actinomycetota</taxon>
        <taxon>Actinomycetes</taxon>
        <taxon>Mycobacteriales</taxon>
        <taxon>Nocardiaceae</taxon>
        <taxon>Nocardia</taxon>
    </lineage>
</organism>
<gene>
    <name evidence="1" type="ORF">GCM10011610_00680</name>
</gene>
<sequence>MTAPRSPFGAFAPITPEDMVGDRATELLTFTCTEEFDRLAIEYGFITAYLADRFVTALLDIGIDYEGLRQTEITRATTDATLVRQAATGPKLLVWSAATLEAFTLCAATGRLVWHEPFPEHTAVDGVIAATTSAEKAIELAGHALRDWGARAGVLRLNLARSRGLDQPRLHRIASVTGLVLEVATIGTHNPAAENCLHPDPVMWRTADLLELWQRPETDS</sequence>
<dbReference type="RefSeq" id="WP_189022553.1">
    <property type="nucleotide sequence ID" value="NZ_BMNE01000001.1"/>
</dbReference>
<reference evidence="2" key="1">
    <citation type="journal article" date="2019" name="Int. J. Syst. Evol. Microbiol.">
        <title>The Global Catalogue of Microorganisms (GCM) 10K type strain sequencing project: providing services to taxonomists for standard genome sequencing and annotation.</title>
        <authorList>
            <consortium name="The Broad Institute Genomics Platform"/>
            <consortium name="The Broad Institute Genome Sequencing Center for Infectious Disease"/>
            <person name="Wu L."/>
            <person name="Ma J."/>
        </authorList>
    </citation>
    <scope>NUCLEOTIDE SEQUENCE [LARGE SCALE GENOMIC DNA]</scope>
    <source>
        <strain evidence="2">CGMCC 4.7329</strain>
    </source>
</reference>
<dbReference type="Proteomes" id="UP000658127">
    <property type="component" value="Unassembled WGS sequence"/>
</dbReference>
<evidence type="ECO:0000313" key="1">
    <source>
        <dbReference type="EMBL" id="GGN66095.1"/>
    </source>
</evidence>
<comment type="caution">
    <text evidence="1">The sequence shown here is derived from an EMBL/GenBank/DDBJ whole genome shotgun (WGS) entry which is preliminary data.</text>
</comment>
<name>A0ABQ2K6I2_9NOCA</name>
<protein>
    <submittedName>
        <fullName evidence="1">Uncharacterized protein</fullName>
    </submittedName>
</protein>
<accession>A0ABQ2K6I2</accession>
<proteinExistence type="predicted"/>